<dbReference type="AlphaFoldDB" id="A0A9P4K9M4"/>
<dbReference type="PROSITE" id="PS50181">
    <property type="entry name" value="FBOX"/>
    <property type="match status" value="1"/>
</dbReference>
<gene>
    <name evidence="3" type="ORF">CC78DRAFT_544135</name>
</gene>
<name>A0A9P4K9M4_9PLEO</name>
<organism evidence="3 4">
    <name type="scientific">Lojkania enalia</name>
    <dbReference type="NCBI Taxonomy" id="147567"/>
    <lineage>
        <taxon>Eukaryota</taxon>
        <taxon>Fungi</taxon>
        <taxon>Dikarya</taxon>
        <taxon>Ascomycota</taxon>
        <taxon>Pezizomycotina</taxon>
        <taxon>Dothideomycetes</taxon>
        <taxon>Pleosporomycetidae</taxon>
        <taxon>Pleosporales</taxon>
        <taxon>Pleosporales incertae sedis</taxon>
        <taxon>Lojkania</taxon>
    </lineage>
</organism>
<dbReference type="InterPro" id="IPR001810">
    <property type="entry name" value="F-box_dom"/>
</dbReference>
<dbReference type="Gene3D" id="1.20.1280.50">
    <property type="match status" value="1"/>
</dbReference>
<evidence type="ECO:0000313" key="4">
    <source>
        <dbReference type="Proteomes" id="UP000800093"/>
    </source>
</evidence>
<dbReference type="SUPFAM" id="SSF81383">
    <property type="entry name" value="F-box domain"/>
    <property type="match status" value="1"/>
</dbReference>
<feature type="region of interest" description="Disordered" evidence="1">
    <location>
        <begin position="1"/>
        <end position="20"/>
    </location>
</feature>
<feature type="domain" description="F-box" evidence="2">
    <location>
        <begin position="31"/>
        <end position="78"/>
    </location>
</feature>
<dbReference type="Pfam" id="PF12937">
    <property type="entry name" value="F-box-like"/>
    <property type="match status" value="1"/>
</dbReference>
<reference evidence="4" key="1">
    <citation type="journal article" date="2020" name="Stud. Mycol.">
        <title>101 Dothideomycetes genomes: A test case for predicting lifestyles and emergence of pathogens.</title>
        <authorList>
            <person name="Haridas S."/>
            <person name="Albert R."/>
            <person name="Binder M."/>
            <person name="Bloem J."/>
            <person name="LaButti K."/>
            <person name="Salamov A."/>
            <person name="Andreopoulos B."/>
            <person name="Baker S."/>
            <person name="Barry K."/>
            <person name="Bills G."/>
            <person name="Bluhm B."/>
            <person name="Cannon C."/>
            <person name="Castanera R."/>
            <person name="Culley D."/>
            <person name="Daum C."/>
            <person name="Ezra D."/>
            <person name="Gonzalez J."/>
            <person name="Henrissat B."/>
            <person name="Kuo A."/>
            <person name="Liang C."/>
            <person name="Lipzen A."/>
            <person name="Lutzoni F."/>
            <person name="Magnuson J."/>
            <person name="Mondo S."/>
            <person name="Nolan M."/>
            <person name="Ohm R."/>
            <person name="Pangilinan J."/>
            <person name="Park H.-J."/>
            <person name="Ramirez L."/>
            <person name="Alfaro M."/>
            <person name="Sun H."/>
            <person name="Tritt A."/>
            <person name="Yoshinaga Y."/>
            <person name="Zwiers L.-H."/>
            <person name="Turgeon B."/>
            <person name="Goodwin S."/>
            <person name="Spatafora J."/>
            <person name="Crous P."/>
            <person name="Grigoriev I."/>
        </authorList>
    </citation>
    <scope>NUCLEOTIDE SEQUENCE [LARGE SCALE GENOMIC DNA]</scope>
    <source>
        <strain evidence="4">CBS 304.66</strain>
    </source>
</reference>
<evidence type="ECO:0000256" key="1">
    <source>
        <dbReference type="SAM" id="MobiDB-lite"/>
    </source>
</evidence>
<evidence type="ECO:0000259" key="2">
    <source>
        <dbReference type="PROSITE" id="PS50181"/>
    </source>
</evidence>
<proteinExistence type="predicted"/>
<dbReference type="InterPro" id="IPR036047">
    <property type="entry name" value="F-box-like_dom_sf"/>
</dbReference>
<dbReference type="OrthoDB" id="3800738at2759"/>
<accession>A0A9P4K9M4</accession>
<keyword evidence="4" id="KW-1185">Reference proteome</keyword>
<evidence type="ECO:0000313" key="3">
    <source>
        <dbReference type="EMBL" id="KAF2264365.1"/>
    </source>
</evidence>
<comment type="caution">
    <text evidence="3">The sequence shown here is derived from an EMBL/GenBank/DDBJ whole genome shotgun (WGS) entry which is preliminary data.</text>
</comment>
<dbReference type="EMBL" id="ML986616">
    <property type="protein sequence ID" value="KAF2264365.1"/>
    <property type="molecule type" value="Genomic_DNA"/>
</dbReference>
<sequence>MGAAESDSSNRSPKFGPAPLALLPSQKSATKSTLTSLPVEILEAILLHLPALDLLLAQRVCRTFRAVILSSKRILRALFLDPAHQSGDTGLWEMLKWNPFLHNRLSRLLNTRVIGVRRSADGSVKMMAHVRFRGDVVLDPYWINVFLYDHASWRRMLVTQPPATLLLHPSASLFWKTDAENRAQFSRHAKGVTIEGMVSRDVMD</sequence>
<protein>
    <recommendedName>
        <fullName evidence="2">F-box domain-containing protein</fullName>
    </recommendedName>
</protein>
<dbReference type="Proteomes" id="UP000800093">
    <property type="component" value="Unassembled WGS sequence"/>
</dbReference>
<feature type="compositionally biased region" description="Polar residues" evidence="1">
    <location>
        <begin position="1"/>
        <end position="12"/>
    </location>
</feature>
<dbReference type="SMART" id="SM00256">
    <property type="entry name" value="FBOX"/>
    <property type="match status" value="1"/>
</dbReference>